<dbReference type="GO" id="GO:0005518">
    <property type="term" value="F:collagen binding"/>
    <property type="evidence" value="ECO:0007669"/>
    <property type="project" value="TreeGrafter"/>
</dbReference>
<sequence>MSPNSVDRDDYVRSVDDPQGSEESVDTTKDPCQKVRCSLHKVCVSQNYQRPMCINRKKLEHRIRQPDTKAHVNSCKPCPLSATNPVCGSDGHNYASQCKLEQQACLSGKTLAVKCAGPCPCVSKPVPKPEIEAPSVSKPESCTGQDLADLGDRLRDWFQLLHGNAKMNSSGRQGSGTASAFEKNLVAGCKDSIGWMFSKLDTSNDLYLDHSELAAINLEKYEVCIRPFFNSCDSYHDGKVSTAEWCLCFWREKPPCLAEIERLQVKEVAKRKPVVMKMATTGSYSVIRAEQSAGVLTCMALRSPGHGFVANLTVMS</sequence>
<keyword evidence="3" id="KW-0272">Extracellular matrix</keyword>
<evidence type="ECO:0000313" key="12">
    <source>
        <dbReference type="EMBL" id="KAF5907378.1"/>
    </source>
</evidence>
<dbReference type="PANTHER" id="PTHR13866">
    <property type="entry name" value="SPARC OSTEONECTIN"/>
    <property type="match status" value="1"/>
</dbReference>
<gene>
    <name evidence="12" type="primary">spock2</name>
    <name evidence="12" type="ORF">DAT39_002817</name>
</gene>
<dbReference type="SUPFAM" id="SSF100895">
    <property type="entry name" value="Kazal-type serine protease inhibitors"/>
    <property type="match status" value="1"/>
</dbReference>
<dbReference type="PANTHER" id="PTHR13866:SF18">
    <property type="entry name" value="TESTICAN-2"/>
    <property type="match status" value="1"/>
</dbReference>
<dbReference type="InterPro" id="IPR011992">
    <property type="entry name" value="EF-hand-dom_pair"/>
</dbReference>
<feature type="domain" description="Kazal-like" evidence="11">
    <location>
        <begin position="69"/>
        <end position="120"/>
    </location>
</feature>
<evidence type="ECO:0000256" key="7">
    <source>
        <dbReference type="ARBA" id="ARBA00023157"/>
    </source>
</evidence>
<comment type="subcellular location">
    <subcellularLocation>
        <location evidence="1">Secreted</location>
        <location evidence="1">Extracellular space</location>
        <location evidence="1">Extracellular matrix</location>
    </subcellularLocation>
</comment>
<evidence type="ECO:0000256" key="8">
    <source>
        <dbReference type="ARBA" id="ARBA00023180"/>
    </source>
</evidence>
<dbReference type="FunFam" id="3.30.60.30:FF:000003">
    <property type="entry name" value="SPARC/osteonectin, cwcv and kazal-like domains proteoglycan 3"/>
    <property type="match status" value="1"/>
</dbReference>
<keyword evidence="6" id="KW-0654">Proteoglycan</keyword>
<dbReference type="GO" id="GO:0050840">
    <property type="term" value="F:extracellular matrix binding"/>
    <property type="evidence" value="ECO:0007669"/>
    <property type="project" value="TreeGrafter"/>
</dbReference>
<dbReference type="InterPro" id="IPR036058">
    <property type="entry name" value="Kazal_dom_sf"/>
</dbReference>
<dbReference type="Gene3D" id="1.10.238.10">
    <property type="entry name" value="EF-hand"/>
    <property type="match status" value="1"/>
</dbReference>
<evidence type="ECO:0000256" key="9">
    <source>
        <dbReference type="ARBA" id="ARBA00023207"/>
    </source>
</evidence>
<dbReference type="SMART" id="SM00280">
    <property type="entry name" value="KAZAL"/>
    <property type="match status" value="1"/>
</dbReference>
<evidence type="ECO:0000256" key="3">
    <source>
        <dbReference type="ARBA" id="ARBA00022530"/>
    </source>
</evidence>
<organism evidence="12 13">
    <name type="scientific">Clarias magur</name>
    <name type="common">Asian catfish</name>
    <name type="synonym">Macropteronotus magur</name>
    <dbReference type="NCBI Taxonomy" id="1594786"/>
    <lineage>
        <taxon>Eukaryota</taxon>
        <taxon>Metazoa</taxon>
        <taxon>Chordata</taxon>
        <taxon>Craniata</taxon>
        <taxon>Vertebrata</taxon>
        <taxon>Euteleostomi</taxon>
        <taxon>Actinopterygii</taxon>
        <taxon>Neopterygii</taxon>
        <taxon>Teleostei</taxon>
        <taxon>Ostariophysi</taxon>
        <taxon>Siluriformes</taxon>
        <taxon>Clariidae</taxon>
        <taxon>Clarias</taxon>
    </lineage>
</organism>
<keyword evidence="8" id="KW-0325">Glycoprotein</keyword>
<comment type="caution">
    <text evidence="12">The sequence shown here is derived from an EMBL/GenBank/DDBJ whole genome shotgun (WGS) entry which is preliminary data.</text>
</comment>
<dbReference type="InterPro" id="IPR019577">
    <property type="entry name" value="SPARC/Testican_Ca-bd-dom"/>
</dbReference>
<name>A0A8J4UDY4_CLAMG</name>
<evidence type="ECO:0000256" key="10">
    <source>
        <dbReference type="SAM" id="MobiDB-lite"/>
    </source>
</evidence>
<dbReference type="InterPro" id="IPR002350">
    <property type="entry name" value="Kazal_dom"/>
</dbReference>
<dbReference type="Gene3D" id="3.30.60.30">
    <property type="match status" value="1"/>
</dbReference>
<evidence type="ECO:0000256" key="5">
    <source>
        <dbReference type="ARBA" id="ARBA00022729"/>
    </source>
</evidence>
<dbReference type="FunFam" id="1.10.238.10:FF:000101">
    <property type="entry name" value="SPARC/osteonectin, cwcv and kazal-like domains proteoglycan 2"/>
    <property type="match status" value="1"/>
</dbReference>
<keyword evidence="7" id="KW-1015">Disulfide bond</keyword>
<protein>
    <submittedName>
        <fullName evidence="12">Testican-2-like isoform X2</fullName>
    </submittedName>
</protein>
<dbReference type="Pfam" id="PF07648">
    <property type="entry name" value="Kazal_2"/>
    <property type="match status" value="1"/>
</dbReference>
<dbReference type="PROSITE" id="PS51465">
    <property type="entry name" value="KAZAL_2"/>
    <property type="match status" value="1"/>
</dbReference>
<reference evidence="12" key="1">
    <citation type="submission" date="2020-07" db="EMBL/GenBank/DDBJ databases">
        <title>Clarias magur genome sequencing, assembly and annotation.</title>
        <authorList>
            <person name="Kushwaha B."/>
            <person name="Kumar R."/>
            <person name="Das P."/>
            <person name="Joshi C.G."/>
            <person name="Kumar D."/>
            <person name="Nagpure N.S."/>
            <person name="Pandey M."/>
            <person name="Agarwal S."/>
            <person name="Srivastava S."/>
            <person name="Singh M."/>
            <person name="Sahoo L."/>
            <person name="Jayasankar P."/>
            <person name="Meher P.K."/>
            <person name="Koringa P.G."/>
            <person name="Iquebal M.A."/>
            <person name="Das S.P."/>
            <person name="Bit A."/>
            <person name="Patnaik S."/>
            <person name="Patel N."/>
            <person name="Shah T.M."/>
            <person name="Hinsu A."/>
            <person name="Jena J.K."/>
        </authorList>
    </citation>
    <scope>NUCLEOTIDE SEQUENCE</scope>
    <source>
        <strain evidence="12">CIFAMagur01</strain>
        <tissue evidence="12">Testis</tissue>
    </source>
</reference>
<evidence type="ECO:0000259" key="11">
    <source>
        <dbReference type="PROSITE" id="PS51465"/>
    </source>
</evidence>
<keyword evidence="13" id="KW-1185">Reference proteome</keyword>
<dbReference type="GO" id="GO:0005509">
    <property type="term" value="F:calcium ion binding"/>
    <property type="evidence" value="ECO:0007669"/>
    <property type="project" value="InterPro"/>
</dbReference>
<evidence type="ECO:0000256" key="6">
    <source>
        <dbReference type="ARBA" id="ARBA00022974"/>
    </source>
</evidence>
<dbReference type="Pfam" id="PF10591">
    <property type="entry name" value="SPARC_Ca_bdg"/>
    <property type="match status" value="1"/>
</dbReference>
<dbReference type="OrthoDB" id="8875634at2759"/>
<dbReference type="Proteomes" id="UP000727407">
    <property type="component" value="Unassembled WGS sequence"/>
</dbReference>
<feature type="region of interest" description="Disordered" evidence="10">
    <location>
        <begin position="1"/>
        <end position="28"/>
    </location>
</feature>
<feature type="compositionally biased region" description="Basic and acidic residues" evidence="10">
    <location>
        <begin position="1"/>
        <end position="16"/>
    </location>
</feature>
<dbReference type="CDD" id="cd00104">
    <property type="entry name" value="KAZAL_FS"/>
    <property type="match status" value="1"/>
</dbReference>
<keyword evidence="5" id="KW-0732">Signal</keyword>
<dbReference type="EMBL" id="QNUK01000022">
    <property type="protein sequence ID" value="KAF5907378.1"/>
    <property type="molecule type" value="Genomic_DNA"/>
</dbReference>
<keyword evidence="2" id="KW-0964">Secreted</keyword>
<keyword evidence="9" id="KW-0357">Heparan sulfate</keyword>
<evidence type="ECO:0000256" key="4">
    <source>
        <dbReference type="ARBA" id="ARBA00022553"/>
    </source>
</evidence>
<evidence type="ECO:0000256" key="2">
    <source>
        <dbReference type="ARBA" id="ARBA00022525"/>
    </source>
</evidence>
<dbReference type="SUPFAM" id="SSF47473">
    <property type="entry name" value="EF-hand"/>
    <property type="match status" value="1"/>
</dbReference>
<dbReference type="GO" id="GO:0005615">
    <property type="term" value="C:extracellular space"/>
    <property type="evidence" value="ECO:0007669"/>
    <property type="project" value="TreeGrafter"/>
</dbReference>
<keyword evidence="4" id="KW-0597">Phosphoprotein</keyword>
<evidence type="ECO:0000256" key="1">
    <source>
        <dbReference type="ARBA" id="ARBA00004498"/>
    </source>
</evidence>
<evidence type="ECO:0000313" key="13">
    <source>
        <dbReference type="Proteomes" id="UP000727407"/>
    </source>
</evidence>
<dbReference type="AlphaFoldDB" id="A0A8J4UDY4"/>
<proteinExistence type="predicted"/>
<accession>A0A8J4UDY4</accession>